<dbReference type="AlphaFoldDB" id="A0A4V1E0I4"/>
<keyword evidence="9" id="KW-0472">Membrane</keyword>
<evidence type="ECO:0000256" key="10">
    <source>
        <dbReference type="SAM" id="MobiDB-lite"/>
    </source>
</evidence>
<dbReference type="GO" id="GO:0015031">
    <property type="term" value="P:protein transport"/>
    <property type="evidence" value="ECO:0007669"/>
    <property type="project" value="UniProtKB-KW"/>
</dbReference>
<dbReference type="InterPro" id="IPR006260">
    <property type="entry name" value="TonB/TolA_C"/>
</dbReference>
<sequence>MSGRLQACVAIALAMGLHVGAFALHPAPIGANSSGAGGENLLSLQAANASIAEMVDDWDEPPQAPQIAEVPPQQPVQSIEAPKLPAAPTQAVAPIALPSLSGGLPEAAISLPPPPPPQVIEPEYRPAPTVDVRPPKKTDPQNKAKRQPKKAAKPQKKAAPSAARAAQKASGAGNGAQAGTGGTSTAATLSKATLNNLRASWGASIRARIERRRTYPSAARGASGTVAVRLTVSRSGQLRAVSVAKSSGNKALDQAAIKAVKAARKFPAAPKGLTESQYSFSLSMRFSR</sequence>
<dbReference type="RefSeq" id="WP_137192414.1">
    <property type="nucleotide sequence ID" value="NZ_CP039964.1"/>
</dbReference>
<dbReference type="Proteomes" id="UP000298631">
    <property type="component" value="Chromosome"/>
</dbReference>
<evidence type="ECO:0000256" key="4">
    <source>
        <dbReference type="ARBA" id="ARBA00022475"/>
    </source>
</evidence>
<evidence type="ECO:0000256" key="5">
    <source>
        <dbReference type="ARBA" id="ARBA00022519"/>
    </source>
</evidence>
<dbReference type="NCBIfam" id="TIGR01352">
    <property type="entry name" value="tonB_Cterm"/>
    <property type="match status" value="1"/>
</dbReference>
<evidence type="ECO:0000256" key="2">
    <source>
        <dbReference type="ARBA" id="ARBA00006555"/>
    </source>
</evidence>
<keyword evidence="7" id="KW-0653">Protein transport</keyword>
<dbReference type="PANTHER" id="PTHR33446:SF2">
    <property type="entry name" value="PROTEIN TONB"/>
    <property type="match status" value="1"/>
</dbReference>
<accession>A0A4V1E0I4</accession>
<dbReference type="InterPro" id="IPR051045">
    <property type="entry name" value="TonB-dependent_transducer"/>
</dbReference>
<feature type="domain" description="TonB C-terminal" evidence="12">
    <location>
        <begin position="200"/>
        <end position="288"/>
    </location>
</feature>
<evidence type="ECO:0000256" key="11">
    <source>
        <dbReference type="SAM" id="SignalP"/>
    </source>
</evidence>
<proteinExistence type="inferred from homology"/>
<organism evidence="13 14">
    <name type="scientific">Pseudorhodobacter turbinis</name>
    <dbReference type="NCBI Taxonomy" id="2500533"/>
    <lineage>
        <taxon>Bacteria</taxon>
        <taxon>Pseudomonadati</taxon>
        <taxon>Pseudomonadota</taxon>
        <taxon>Alphaproteobacteria</taxon>
        <taxon>Rhodobacterales</taxon>
        <taxon>Paracoccaceae</taxon>
        <taxon>Pseudorhodobacter</taxon>
    </lineage>
</organism>
<feature type="compositionally biased region" description="Basic and acidic residues" evidence="10">
    <location>
        <begin position="133"/>
        <end position="142"/>
    </location>
</feature>
<evidence type="ECO:0000256" key="7">
    <source>
        <dbReference type="ARBA" id="ARBA00022927"/>
    </source>
</evidence>
<protein>
    <submittedName>
        <fullName evidence="13">TonB family protein</fullName>
    </submittedName>
</protein>
<keyword evidence="6" id="KW-0812">Transmembrane</keyword>
<keyword evidence="8" id="KW-1133">Transmembrane helix</keyword>
<reference evidence="13 14" key="1">
    <citation type="submission" date="2019-05" db="EMBL/GenBank/DDBJ databases">
        <title>Pseudorhodobacter turbinis sp. nov., isolated from the gut of the Korean turban shell.</title>
        <authorList>
            <person name="Jeong Y.-S."/>
            <person name="Kang W.-R."/>
            <person name="Bae J.-W."/>
        </authorList>
    </citation>
    <scope>NUCLEOTIDE SEQUENCE [LARGE SCALE GENOMIC DNA]</scope>
    <source>
        <strain evidence="13 14">S12M18</strain>
    </source>
</reference>
<gene>
    <name evidence="13" type="ORF">EOK75_02430</name>
</gene>
<name>A0A4V1E0I4_9RHOB</name>
<dbReference type="PANTHER" id="PTHR33446">
    <property type="entry name" value="PROTEIN TONB-RELATED"/>
    <property type="match status" value="1"/>
</dbReference>
<evidence type="ECO:0000256" key="6">
    <source>
        <dbReference type="ARBA" id="ARBA00022692"/>
    </source>
</evidence>
<evidence type="ECO:0000313" key="13">
    <source>
        <dbReference type="EMBL" id="QCO54744.1"/>
    </source>
</evidence>
<evidence type="ECO:0000313" key="14">
    <source>
        <dbReference type="Proteomes" id="UP000298631"/>
    </source>
</evidence>
<keyword evidence="11" id="KW-0732">Signal</keyword>
<evidence type="ECO:0000259" key="12">
    <source>
        <dbReference type="PROSITE" id="PS52015"/>
    </source>
</evidence>
<dbReference type="InterPro" id="IPR037682">
    <property type="entry name" value="TonB_C"/>
</dbReference>
<dbReference type="SUPFAM" id="SSF74653">
    <property type="entry name" value="TolA/TonB C-terminal domain"/>
    <property type="match status" value="1"/>
</dbReference>
<dbReference type="GO" id="GO:0055085">
    <property type="term" value="P:transmembrane transport"/>
    <property type="evidence" value="ECO:0007669"/>
    <property type="project" value="InterPro"/>
</dbReference>
<dbReference type="Pfam" id="PF03544">
    <property type="entry name" value="TonB_C"/>
    <property type="match status" value="1"/>
</dbReference>
<feature type="signal peptide" evidence="11">
    <location>
        <begin position="1"/>
        <end position="23"/>
    </location>
</feature>
<comment type="subcellular location">
    <subcellularLocation>
        <location evidence="1">Cell inner membrane</location>
        <topology evidence="1">Single-pass membrane protein</topology>
        <orientation evidence="1">Periplasmic side</orientation>
    </subcellularLocation>
</comment>
<evidence type="ECO:0000256" key="3">
    <source>
        <dbReference type="ARBA" id="ARBA00022448"/>
    </source>
</evidence>
<dbReference type="KEGG" id="pseb:EOK75_02430"/>
<keyword evidence="14" id="KW-1185">Reference proteome</keyword>
<feature type="compositionally biased region" description="Gly residues" evidence="10">
    <location>
        <begin position="172"/>
        <end position="182"/>
    </location>
</feature>
<keyword evidence="3" id="KW-0813">Transport</keyword>
<keyword evidence="4" id="KW-1003">Cell membrane</keyword>
<dbReference type="EMBL" id="CP039964">
    <property type="protein sequence ID" value="QCO54744.1"/>
    <property type="molecule type" value="Genomic_DNA"/>
</dbReference>
<evidence type="ECO:0000256" key="8">
    <source>
        <dbReference type="ARBA" id="ARBA00022989"/>
    </source>
</evidence>
<dbReference type="Gene3D" id="3.30.1150.10">
    <property type="match status" value="1"/>
</dbReference>
<evidence type="ECO:0000256" key="1">
    <source>
        <dbReference type="ARBA" id="ARBA00004383"/>
    </source>
</evidence>
<feature type="region of interest" description="Disordered" evidence="10">
    <location>
        <begin position="106"/>
        <end position="184"/>
    </location>
</feature>
<dbReference type="GO" id="GO:0031992">
    <property type="term" value="F:energy transducer activity"/>
    <property type="evidence" value="ECO:0007669"/>
    <property type="project" value="TreeGrafter"/>
</dbReference>
<evidence type="ECO:0000256" key="9">
    <source>
        <dbReference type="ARBA" id="ARBA00023136"/>
    </source>
</evidence>
<dbReference type="OrthoDB" id="7722272at2"/>
<feature type="compositionally biased region" description="Low complexity" evidence="10">
    <location>
        <begin position="157"/>
        <end position="171"/>
    </location>
</feature>
<dbReference type="GO" id="GO:0098797">
    <property type="term" value="C:plasma membrane protein complex"/>
    <property type="evidence" value="ECO:0007669"/>
    <property type="project" value="TreeGrafter"/>
</dbReference>
<keyword evidence="5" id="KW-0997">Cell inner membrane</keyword>
<feature type="compositionally biased region" description="Basic residues" evidence="10">
    <location>
        <begin position="143"/>
        <end position="156"/>
    </location>
</feature>
<comment type="similarity">
    <text evidence="2">Belongs to the TonB family.</text>
</comment>
<dbReference type="PROSITE" id="PS52015">
    <property type="entry name" value="TONB_CTD"/>
    <property type="match status" value="1"/>
</dbReference>
<feature type="chain" id="PRO_5020358009" evidence="11">
    <location>
        <begin position="24"/>
        <end position="288"/>
    </location>
</feature>